<dbReference type="InterPro" id="IPR017871">
    <property type="entry name" value="ABC_transporter-like_CS"/>
</dbReference>
<feature type="transmembrane region" description="Helical" evidence="10">
    <location>
        <begin position="1145"/>
        <end position="1166"/>
    </location>
</feature>
<dbReference type="GO" id="GO:0016020">
    <property type="term" value="C:membrane"/>
    <property type="evidence" value="ECO:0007669"/>
    <property type="project" value="UniProtKB-SubCell"/>
</dbReference>
<feature type="transmembrane region" description="Helical" evidence="10">
    <location>
        <begin position="479"/>
        <end position="498"/>
    </location>
</feature>
<dbReference type="FunFam" id="1.20.1560.10:FF:000013">
    <property type="entry name" value="ABC transporter C family member 2"/>
    <property type="match status" value="1"/>
</dbReference>
<dbReference type="GO" id="GO:0016887">
    <property type="term" value="F:ATP hydrolysis activity"/>
    <property type="evidence" value="ECO:0007669"/>
    <property type="project" value="InterPro"/>
</dbReference>
<keyword evidence="2" id="KW-0813">Transport</keyword>
<dbReference type="SUPFAM" id="SSF52540">
    <property type="entry name" value="P-loop containing nucleoside triphosphate hydrolases"/>
    <property type="match status" value="2"/>
</dbReference>
<gene>
    <name evidence="13" type="ORF">BP5796_09222</name>
</gene>
<dbReference type="InterPro" id="IPR050173">
    <property type="entry name" value="ABC_transporter_C-like"/>
</dbReference>
<dbReference type="Gene3D" id="1.20.1560.10">
    <property type="entry name" value="ABC transporter type 1, transmembrane domain"/>
    <property type="match status" value="2"/>
</dbReference>
<dbReference type="PANTHER" id="PTHR24223">
    <property type="entry name" value="ATP-BINDING CASSETTE SUB-FAMILY C"/>
    <property type="match status" value="1"/>
</dbReference>
<dbReference type="GO" id="GO:0140359">
    <property type="term" value="F:ABC-type transporter activity"/>
    <property type="evidence" value="ECO:0007669"/>
    <property type="project" value="InterPro"/>
</dbReference>
<dbReference type="CDD" id="cd18596">
    <property type="entry name" value="ABC_6TM_VMR1_D1_like"/>
    <property type="match status" value="1"/>
</dbReference>
<feature type="transmembrane region" description="Helical" evidence="10">
    <location>
        <begin position="954"/>
        <end position="975"/>
    </location>
</feature>
<evidence type="ECO:0000256" key="10">
    <source>
        <dbReference type="SAM" id="Phobius"/>
    </source>
</evidence>
<dbReference type="Pfam" id="PF00664">
    <property type="entry name" value="ABC_membrane"/>
    <property type="match status" value="2"/>
</dbReference>
<evidence type="ECO:0000256" key="2">
    <source>
        <dbReference type="ARBA" id="ARBA00022448"/>
    </source>
</evidence>
<keyword evidence="4" id="KW-0677">Repeat</keyword>
<evidence type="ECO:0000313" key="13">
    <source>
        <dbReference type="EMBL" id="RDW68565.1"/>
    </source>
</evidence>
<dbReference type="CDD" id="cd03250">
    <property type="entry name" value="ABCC_MRP_domain1"/>
    <property type="match status" value="1"/>
</dbReference>
<feature type="compositionally biased region" description="Basic and acidic residues" evidence="9">
    <location>
        <begin position="417"/>
        <end position="427"/>
    </location>
</feature>
<dbReference type="FunFam" id="3.40.50.300:FF:000838">
    <property type="entry name" value="ABC multidrug transporter (Eurofung)"/>
    <property type="match status" value="1"/>
</dbReference>
<dbReference type="EMBL" id="PDLN01000013">
    <property type="protein sequence ID" value="RDW68565.1"/>
    <property type="molecule type" value="Genomic_DNA"/>
</dbReference>
<dbReference type="SMART" id="SM00382">
    <property type="entry name" value="AAA"/>
    <property type="match status" value="2"/>
</dbReference>
<dbReference type="CDD" id="cd03244">
    <property type="entry name" value="ABCC_MRP_domain2"/>
    <property type="match status" value="1"/>
</dbReference>
<comment type="subcellular location">
    <subcellularLocation>
        <location evidence="1">Membrane</location>
        <topology evidence="1">Multi-pass membrane protein</topology>
    </subcellularLocation>
</comment>
<feature type="transmembrane region" description="Helical" evidence="10">
    <location>
        <begin position="95"/>
        <end position="116"/>
    </location>
</feature>
<evidence type="ECO:0000256" key="5">
    <source>
        <dbReference type="ARBA" id="ARBA00022741"/>
    </source>
</evidence>
<dbReference type="CDD" id="cd18604">
    <property type="entry name" value="ABC_6TM_VMR1_D2_like"/>
    <property type="match status" value="1"/>
</dbReference>
<dbReference type="InterPro" id="IPR003593">
    <property type="entry name" value="AAA+_ATPase"/>
</dbReference>
<proteinExistence type="predicted"/>
<keyword evidence="5" id="KW-0547">Nucleotide-binding</keyword>
<feature type="region of interest" description="Disordered" evidence="9">
    <location>
        <begin position="406"/>
        <end position="427"/>
    </location>
</feature>
<dbReference type="GO" id="GO:0005737">
    <property type="term" value="C:cytoplasm"/>
    <property type="evidence" value="ECO:0007669"/>
    <property type="project" value="UniProtKB-ARBA"/>
</dbReference>
<evidence type="ECO:0000256" key="4">
    <source>
        <dbReference type="ARBA" id="ARBA00022737"/>
    </source>
</evidence>
<evidence type="ECO:0000259" key="12">
    <source>
        <dbReference type="PROSITE" id="PS50929"/>
    </source>
</evidence>
<feature type="domain" description="ABC transporter" evidence="11">
    <location>
        <begin position="648"/>
        <end position="871"/>
    </location>
</feature>
<feature type="transmembrane region" description="Helical" evidence="10">
    <location>
        <begin position="918"/>
        <end position="942"/>
    </location>
</feature>
<keyword evidence="6" id="KW-0067">ATP-binding</keyword>
<feature type="transmembrane region" description="Helical" evidence="10">
    <location>
        <begin position="122"/>
        <end position="138"/>
    </location>
</feature>
<feature type="transmembrane region" description="Helical" evidence="10">
    <location>
        <begin position="559"/>
        <end position="580"/>
    </location>
</feature>
<evidence type="ECO:0000313" key="14">
    <source>
        <dbReference type="Proteomes" id="UP000256328"/>
    </source>
</evidence>
<feature type="transmembrane region" description="Helical" evidence="10">
    <location>
        <begin position="187"/>
        <end position="204"/>
    </location>
</feature>
<dbReference type="PROSITE" id="PS00211">
    <property type="entry name" value="ABC_TRANSPORTER_1"/>
    <property type="match status" value="1"/>
</dbReference>
<keyword evidence="14" id="KW-1185">Reference proteome</keyword>
<keyword evidence="3 10" id="KW-0812">Transmembrane</keyword>
<sequence length="1513" mass="167427">MGDVSEGGFWPIRLSLQSDDPAFMAMSEASEDRIKWEGVVLRISHNIREGNVYLNFLGASVFLILLPFLVRKLFLKSRPAKKVTFLYKRPILDDVVLQFVVIAALTLSIVLAIAGSVSVKEPLLLGYTLVLKFLHMILSRKQKTSFRNVFGIHFILLLVCSTVLAFLMDVLPSLLVHRDIRVPPIKVIKALLLALCLAILVISPRNAVESEYPKTASNSVMKMEDLEEEKATIPTPEEYCSPIAYYMTYGWLDSVIFLGWKRALVINDLPPLPHYDEPFFWLRNVHEARKRGGSTFKTILILMRRELSLQAFWAFIQASCEFTAPFAMNRLLSFLDNPEESVFHPSLWVLLLFLGPMFRSCAYQHYIFTSTRLLIRIRTALVQEIYHKALNSIIFERLPEEAGKSLEASENTPLIPGDKKSGKNEKTKDIGNSGVGHIINLMSSDVRGIVESRDLVWMSIAVPLQVTVTAVFLYRLIGWSSFAGLAVMIMGLILPSIISRQMMLTQRKVMARSDVRIGMISEYLSSIRVIKYFGWEKVMAEKVKEMRDLELIQVWRRKLWVIASAWVADFIPLFTLFVMFTTYTLGTGQPLRAATAFTCLSVIESLRQMFIRAADVSAKAAEGLASFRRIDAFFNTITPKTEVPVGNPSFENATFLRSPAGTFRLQDITVEFLPGQLNVITGPTGCGKTSMLLSLLGETILESGKVACPQDVAYVSQSAWLQSGTVRENILFHSEFDQTRYDATVRACGLARDLEELPYGDMTQVAEQGAVLSGGQQQRVALARAVYSSASTLLLDDVFSALDIHTTNLIYNEFFRNGFLGERTVILVSHLPALIEAASLVVRIENGNVVDIATKTSSETPSIVANSDEETEIPEVSATPAQVMPKPAVIMHKKLEESAKGRIPRGLFFEYILCFGGYPYAILALFTSFAAQAAFFSITLWLSVWTGAYSEKDAVNLGFYIGVYAIILVAFNFLVASSNFGFQYGSLRAARDLHTNLLAAVFHVPIRWFDSQALGTILNRFSTDMQVIDSSLVNLLRITLESQLRLCFRIGGIASIMPIFALPAAVLCSIGFMIGEMYTRAQISMKRLTSTTQSPVFSHFTETLTGLPTIRAQGNMKEIFGVILADRVRNNARTFKALYNSNRWVSVRADAVAATVAACAGVIAIWKAGTVSAGLVGFSLTNAVGLSSTILSMVRNMNELEVELNSFQRVQEYTALKSEEQEEEEFSPRTEPVVKPPASWPTTGEVKLDKFSASYGHDGPDVLKSISLTARPGERIGIVGRTGSGKSSLGLSLLRFTHKTQGSITIDGIDISKISLEDLRQAVTIIPQEPTLFAGDVRANLDPFGTMDETELNAALQACNFINTNSNNSSPSSAGPSSSSSSTIVSIAPAQKSQSQILTLNTPISTDGSNFSRGQRQILSMARAICRRSKIVLLDEATSSVDNETDEQIQRVLRTEFPGSTIFTIAHRLRTILDYDRVLVMGDGRILEEGSPDELLAMEGGIFKSMVDEMGHF</sequence>
<evidence type="ECO:0000259" key="11">
    <source>
        <dbReference type="PROSITE" id="PS50893"/>
    </source>
</evidence>
<evidence type="ECO:0000256" key="8">
    <source>
        <dbReference type="ARBA" id="ARBA00023136"/>
    </source>
</evidence>
<evidence type="ECO:0000256" key="9">
    <source>
        <dbReference type="SAM" id="MobiDB-lite"/>
    </source>
</evidence>
<dbReference type="InterPro" id="IPR011527">
    <property type="entry name" value="ABC1_TM_dom"/>
</dbReference>
<dbReference type="Pfam" id="PF00005">
    <property type="entry name" value="ABC_tran"/>
    <property type="match status" value="2"/>
</dbReference>
<evidence type="ECO:0000256" key="7">
    <source>
        <dbReference type="ARBA" id="ARBA00022989"/>
    </source>
</evidence>
<feature type="domain" description="ABC transmembrane type-1" evidence="12">
    <location>
        <begin position="922"/>
        <end position="1201"/>
    </location>
</feature>
<dbReference type="PROSITE" id="PS50929">
    <property type="entry name" value="ABC_TM1F"/>
    <property type="match status" value="2"/>
</dbReference>
<organism evidence="13 14">
    <name type="scientific">Coleophoma crateriformis</name>
    <dbReference type="NCBI Taxonomy" id="565419"/>
    <lineage>
        <taxon>Eukaryota</taxon>
        <taxon>Fungi</taxon>
        <taxon>Dikarya</taxon>
        <taxon>Ascomycota</taxon>
        <taxon>Pezizomycotina</taxon>
        <taxon>Leotiomycetes</taxon>
        <taxon>Helotiales</taxon>
        <taxon>Dermateaceae</taxon>
        <taxon>Coleophoma</taxon>
    </lineage>
</organism>
<evidence type="ECO:0000256" key="3">
    <source>
        <dbReference type="ARBA" id="ARBA00022692"/>
    </source>
</evidence>
<dbReference type="PANTHER" id="PTHR24223:SF356">
    <property type="entry name" value="ATP-BINDING CASSETTE TRANSPORTER ABC4"/>
    <property type="match status" value="1"/>
</dbReference>
<evidence type="ECO:0000256" key="1">
    <source>
        <dbReference type="ARBA" id="ARBA00004141"/>
    </source>
</evidence>
<feature type="domain" description="ABC transporter" evidence="11">
    <location>
        <begin position="1246"/>
        <end position="1508"/>
    </location>
</feature>
<dbReference type="PROSITE" id="PS50893">
    <property type="entry name" value="ABC_TRANSPORTER_2"/>
    <property type="match status" value="2"/>
</dbReference>
<feature type="transmembrane region" description="Helical" evidence="10">
    <location>
        <begin position="455"/>
        <end position="473"/>
    </location>
</feature>
<comment type="caution">
    <text evidence="13">The sequence shown here is derived from an EMBL/GenBank/DDBJ whole genome shotgun (WGS) entry which is preliminary data.</text>
</comment>
<accession>A0A3D8R3E1</accession>
<dbReference type="SUPFAM" id="SSF90123">
    <property type="entry name" value="ABC transporter transmembrane region"/>
    <property type="match status" value="2"/>
</dbReference>
<reference evidence="13 14" key="1">
    <citation type="journal article" date="2018" name="IMA Fungus">
        <title>IMA Genome-F 9: Draft genome sequence of Annulohypoxylon stygium, Aspergillus mulundensis, Berkeleyomyces basicola (syn. Thielaviopsis basicola), Ceratocystis smalleyi, two Cercospora beticola strains, Coleophoma cylindrospora, Fusarium fracticaudum, Phialophora cf. hyalina, and Morchella septimelata.</title>
        <authorList>
            <person name="Wingfield B.D."/>
            <person name="Bills G.F."/>
            <person name="Dong Y."/>
            <person name="Huang W."/>
            <person name="Nel W.J."/>
            <person name="Swalarsk-Parry B.S."/>
            <person name="Vaghefi N."/>
            <person name="Wilken P.M."/>
            <person name="An Z."/>
            <person name="de Beer Z.W."/>
            <person name="De Vos L."/>
            <person name="Chen L."/>
            <person name="Duong T.A."/>
            <person name="Gao Y."/>
            <person name="Hammerbacher A."/>
            <person name="Kikkert J.R."/>
            <person name="Li Y."/>
            <person name="Li H."/>
            <person name="Li K."/>
            <person name="Li Q."/>
            <person name="Liu X."/>
            <person name="Ma X."/>
            <person name="Naidoo K."/>
            <person name="Pethybridge S.J."/>
            <person name="Sun J."/>
            <person name="Steenkamp E.T."/>
            <person name="van der Nest M.A."/>
            <person name="van Wyk S."/>
            <person name="Wingfield M.J."/>
            <person name="Xiong C."/>
            <person name="Yue Q."/>
            <person name="Zhang X."/>
        </authorList>
    </citation>
    <scope>NUCLEOTIDE SEQUENCE [LARGE SCALE GENOMIC DNA]</scope>
    <source>
        <strain evidence="13 14">BP5796</strain>
    </source>
</reference>
<dbReference type="Proteomes" id="UP000256328">
    <property type="component" value="Unassembled WGS sequence"/>
</dbReference>
<dbReference type="InterPro" id="IPR027417">
    <property type="entry name" value="P-loop_NTPase"/>
</dbReference>
<feature type="domain" description="ABC transmembrane type-1" evidence="12">
    <location>
        <begin position="311"/>
        <end position="622"/>
    </location>
</feature>
<keyword evidence="7 10" id="KW-1133">Transmembrane helix</keyword>
<dbReference type="InterPro" id="IPR003439">
    <property type="entry name" value="ABC_transporter-like_ATP-bd"/>
</dbReference>
<dbReference type="OrthoDB" id="6500128at2759"/>
<name>A0A3D8R3E1_9HELO</name>
<dbReference type="InterPro" id="IPR036640">
    <property type="entry name" value="ABC1_TM_sf"/>
</dbReference>
<dbReference type="GO" id="GO:0005524">
    <property type="term" value="F:ATP binding"/>
    <property type="evidence" value="ECO:0007669"/>
    <property type="project" value="UniProtKB-KW"/>
</dbReference>
<feature type="region of interest" description="Disordered" evidence="9">
    <location>
        <begin position="1367"/>
        <end position="1386"/>
    </location>
</feature>
<feature type="transmembrane region" description="Helical" evidence="10">
    <location>
        <begin position="1050"/>
        <end position="1075"/>
    </location>
</feature>
<keyword evidence="8 10" id="KW-0472">Membrane</keyword>
<feature type="transmembrane region" description="Helical" evidence="10">
    <location>
        <begin position="150"/>
        <end position="167"/>
    </location>
</feature>
<dbReference type="Gene3D" id="3.40.50.300">
    <property type="entry name" value="P-loop containing nucleotide triphosphate hydrolases"/>
    <property type="match status" value="2"/>
</dbReference>
<protein>
    <submittedName>
        <fullName evidence="13">Uncharacterized protein</fullName>
    </submittedName>
</protein>
<evidence type="ECO:0000256" key="6">
    <source>
        <dbReference type="ARBA" id="ARBA00022840"/>
    </source>
</evidence>
<feature type="transmembrane region" description="Helical" evidence="10">
    <location>
        <begin position="52"/>
        <end position="74"/>
    </location>
</feature>
<feature type="region of interest" description="Disordered" evidence="9">
    <location>
        <begin position="1218"/>
        <end position="1240"/>
    </location>
</feature>